<dbReference type="PANTHER" id="PTHR31639">
    <property type="entry name" value="F-BOX PROTEIN-LIKE"/>
    <property type="match status" value="1"/>
</dbReference>
<evidence type="ECO:0000259" key="1">
    <source>
        <dbReference type="Pfam" id="PF00646"/>
    </source>
</evidence>
<evidence type="ECO:0000313" key="2">
    <source>
        <dbReference type="EMBL" id="MCI02618.1"/>
    </source>
</evidence>
<dbReference type="PANTHER" id="PTHR31639:SF42">
    <property type="entry name" value="OS02G0160200 PROTEIN"/>
    <property type="match status" value="1"/>
</dbReference>
<dbReference type="SUPFAM" id="SSF81383">
    <property type="entry name" value="F-box domain"/>
    <property type="match status" value="1"/>
</dbReference>
<name>A0A392NRW0_9FABA</name>
<dbReference type="InterPro" id="IPR001810">
    <property type="entry name" value="F-box_dom"/>
</dbReference>
<dbReference type="EMBL" id="LXQA010049666">
    <property type="protein sequence ID" value="MCI02618.1"/>
    <property type="molecule type" value="Genomic_DNA"/>
</dbReference>
<comment type="caution">
    <text evidence="2">The sequence shown here is derived from an EMBL/GenBank/DDBJ whole genome shotgun (WGS) entry which is preliminary data.</text>
</comment>
<dbReference type="Pfam" id="PF00646">
    <property type="entry name" value="F-box"/>
    <property type="match status" value="1"/>
</dbReference>
<reference evidence="2 3" key="1">
    <citation type="journal article" date="2018" name="Front. Plant Sci.">
        <title>Red Clover (Trifolium pratense) and Zigzag Clover (T. medium) - A Picture of Genomic Similarities and Differences.</title>
        <authorList>
            <person name="Dluhosova J."/>
            <person name="Istvanek J."/>
            <person name="Nedelnik J."/>
            <person name="Repkova J."/>
        </authorList>
    </citation>
    <scope>NUCLEOTIDE SEQUENCE [LARGE SCALE GENOMIC DNA]</scope>
    <source>
        <strain evidence="3">cv. 10/8</strain>
        <tissue evidence="2">Leaf</tissue>
    </source>
</reference>
<dbReference type="Proteomes" id="UP000265520">
    <property type="component" value="Unassembled WGS sequence"/>
</dbReference>
<protein>
    <submittedName>
        <fullName evidence="2">F-box/LRR-repeat protein</fullName>
    </submittedName>
</protein>
<feature type="domain" description="F-box" evidence="1">
    <location>
        <begin position="28"/>
        <end position="66"/>
    </location>
</feature>
<accession>A0A392NRW0</accession>
<feature type="non-terminal residue" evidence="2">
    <location>
        <position position="162"/>
    </location>
</feature>
<keyword evidence="3" id="KW-1185">Reference proteome</keyword>
<proteinExistence type="predicted"/>
<organism evidence="2 3">
    <name type="scientific">Trifolium medium</name>
    <dbReference type="NCBI Taxonomy" id="97028"/>
    <lineage>
        <taxon>Eukaryota</taxon>
        <taxon>Viridiplantae</taxon>
        <taxon>Streptophyta</taxon>
        <taxon>Embryophyta</taxon>
        <taxon>Tracheophyta</taxon>
        <taxon>Spermatophyta</taxon>
        <taxon>Magnoliopsida</taxon>
        <taxon>eudicotyledons</taxon>
        <taxon>Gunneridae</taxon>
        <taxon>Pentapetalae</taxon>
        <taxon>rosids</taxon>
        <taxon>fabids</taxon>
        <taxon>Fabales</taxon>
        <taxon>Fabaceae</taxon>
        <taxon>Papilionoideae</taxon>
        <taxon>50 kb inversion clade</taxon>
        <taxon>NPAAA clade</taxon>
        <taxon>Hologalegina</taxon>
        <taxon>IRL clade</taxon>
        <taxon>Trifolieae</taxon>
        <taxon>Trifolium</taxon>
    </lineage>
</organism>
<dbReference type="AlphaFoldDB" id="A0A392NRW0"/>
<sequence length="162" mass="19160">MSMNNLTKSQKVVLVAFTSEMEQEEDKLLNLPKFILHNILSRLPWKDVNQTSLLSKAWLETWYTFPILCFFDFITTKSIQPTEDIAGEDLSRKSKDFIEYVKSRLLRFWDQRLTIKECKFAILELRCMPNDLDLFLKLVGESRVEVLDLRLPEYGSIFQDEK</sequence>
<dbReference type="InterPro" id="IPR036047">
    <property type="entry name" value="F-box-like_dom_sf"/>
</dbReference>
<evidence type="ECO:0000313" key="3">
    <source>
        <dbReference type="Proteomes" id="UP000265520"/>
    </source>
</evidence>